<keyword evidence="4" id="KW-1185">Reference proteome</keyword>
<protein>
    <submittedName>
        <fullName evidence="1">Uncharacterized protein</fullName>
    </submittedName>
</protein>
<evidence type="ECO:0000313" key="2">
    <source>
        <dbReference type="EMBL" id="BBM52595.1"/>
    </source>
</evidence>
<reference evidence="1 4" key="1">
    <citation type="submission" date="2019-07" db="EMBL/GenBank/DDBJ databases">
        <title>Complete Genome Sequence of Leptotrichia trevisanii Strain JMUB3870.</title>
        <authorList>
            <person name="Watanabe S."/>
            <person name="Cui L."/>
        </authorList>
    </citation>
    <scope>NUCLEOTIDE SEQUENCE [LARGE SCALE GENOMIC DNA]</scope>
    <source>
        <strain evidence="1 4">JMUB3870</strain>
    </source>
</reference>
<dbReference type="RefSeq" id="WP_146996934.1">
    <property type="nucleotide sequence ID" value="NZ_AP019831.1"/>
</dbReference>
<reference evidence="2 3" key="2">
    <citation type="submission" date="2019-07" db="EMBL/GenBank/DDBJ databases">
        <title>Complete Genome Sequence of Leptotrichia trevisanii Strain JMUB3935.</title>
        <authorList>
            <person name="Watanabe S."/>
            <person name="Cui L."/>
        </authorList>
    </citation>
    <scope>NUCLEOTIDE SEQUENCE [LARGE SCALE GENOMIC DNA]</scope>
    <source>
        <strain evidence="2 3">JMUB3935</strain>
    </source>
</reference>
<evidence type="ECO:0000313" key="3">
    <source>
        <dbReference type="Proteomes" id="UP000321378"/>
    </source>
</evidence>
<organism evidence="1 4">
    <name type="scientific">Leptotrichia trevisanii</name>
    <dbReference type="NCBI Taxonomy" id="109328"/>
    <lineage>
        <taxon>Bacteria</taxon>
        <taxon>Fusobacteriati</taxon>
        <taxon>Fusobacteriota</taxon>
        <taxon>Fusobacteriia</taxon>
        <taxon>Fusobacteriales</taxon>
        <taxon>Leptotrichiaceae</taxon>
        <taxon>Leptotrichia</taxon>
    </lineage>
</organism>
<proteinExistence type="predicted"/>
<gene>
    <name evidence="1" type="ORF">JMUB3870_1500</name>
    <name evidence="2" type="ORF">JMUB3935_1574</name>
</gene>
<dbReference type="Proteomes" id="UP000321378">
    <property type="component" value="Chromosome"/>
</dbReference>
<dbReference type="AlphaFoldDB" id="A0A510K3R8"/>
<evidence type="ECO:0000313" key="4">
    <source>
        <dbReference type="Proteomes" id="UP000422644"/>
    </source>
</evidence>
<sequence>MATSSFFKNLELNKEAAEELIKMMEEGFAVNKNEDLKCEEADIEEIGKKFKLRKKGEIAIEENEVTGVIE</sequence>
<evidence type="ECO:0000313" key="1">
    <source>
        <dbReference type="EMBL" id="BBM45381.1"/>
    </source>
</evidence>
<name>A0A510K3R8_9FUSO</name>
<dbReference type="EMBL" id="AP019831">
    <property type="protein sequence ID" value="BBM45381.1"/>
    <property type="molecule type" value="Genomic_DNA"/>
</dbReference>
<dbReference type="Proteomes" id="UP000422644">
    <property type="component" value="Chromosome"/>
</dbReference>
<dbReference type="EMBL" id="AP019840">
    <property type="protein sequence ID" value="BBM52595.1"/>
    <property type="molecule type" value="Genomic_DNA"/>
</dbReference>
<dbReference type="STRING" id="1122173.GCA_000482505_00758"/>
<accession>A0A510K3R8</accession>
<dbReference type="OrthoDB" id="82464at2"/>